<keyword evidence="3" id="KW-0597">Phosphoprotein</keyword>
<feature type="transmembrane region" description="Helical" evidence="12">
    <location>
        <begin position="76"/>
        <end position="95"/>
    </location>
</feature>
<evidence type="ECO:0000313" key="15">
    <source>
        <dbReference type="EMBL" id="QTC90937.1"/>
    </source>
</evidence>
<feature type="transmembrane region" description="Helical" evidence="12">
    <location>
        <begin position="6"/>
        <end position="27"/>
    </location>
</feature>
<dbReference type="Gene3D" id="3.30.450.20">
    <property type="entry name" value="PAS domain"/>
    <property type="match status" value="1"/>
</dbReference>
<evidence type="ECO:0000256" key="9">
    <source>
        <dbReference type="ARBA" id="ARBA00022777"/>
    </source>
</evidence>
<feature type="domain" description="PAC" evidence="13">
    <location>
        <begin position="301"/>
        <end position="354"/>
    </location>
</feature>
<feature type="transmembrane region" description="Helical" evidence="12">
    <location>
        <begin position="139"/>
        <end position="157"/>
    </location>
</feature>
<keyword evidence="9" id="KW-0418">Kinase</keyword>
<keyword evidence="10" id="KW-0067">ATP-binding</keyword>
<comment type="catalytic activity">
    <reaction evidence="1">
        <text>ATP + protein L-histidine = ADP + protein N-phospho-L-histidine.</text>
        <dbReference type="EC" id="2.7.13.3"/>
    </reaction>
</comment>
<feature type="transmembrane region" description="Helical" evidence="12">
    <location>
        <begin position="107"/>
        <end position="127"/>
    </location>
</feature>
<dbReference type="SUPFAM" id="SSF55874">
    <property type="entry name" value="ATPase domain of HSP90 chaperone/DNA topoisomerase II/histidine kinase"/>
    <property type="match status" value="1"/>
</dbReference>
<dbReference type="GO" id="GO:0016020">
    <property type="term" value="C:membrane"/>
    <property type="evidence" value="ECO:0007669"/>
    <property type="project" value="UniProtKB-UniRule"/>
</dbReference>
<evidence type="ECO:0000256" key="5">
    <source>
        <dbReference type="ARBA" id="ARBA00022643"/>
    </source>
</evidence>
<keyword evidence="12" id="KW-0812">Transmembrane</keyword>
<evidence type="ECO:0000256" key="7">
    <source>
        <dbReference type="ARBA" id="ARBA00022737"/>
    </source>
</evidence>
<keyword evidence="6" id="KW-0808">Transferase</keyword>
<evidence type="ECO:0000256" key="12">
    <source>
        <dbReference type="PROSITE-ProRule" id="PRU00244"/>
    </source>
</evidence>
<feature type="transmembrane region" description="Helical" evidence="12">
    <location>
        <begin position="203"/>
        <end position="226"/>
    </location>
</feature>
<dbReference type="Gene3D" id="3.30.565.10">
    <property type="entry name" value="Histidine kinase-like ATPase, C-terminal domain"/>
    <property type="match status" value="1"/>
</dbReference>
<feature type="transmembrane region" description="Helical" evidence="12">
    <location>
        <begin position="39"/>
        <end position="64"/>
    </location>
</feature>
<dbReference type="InterPro" id="IPR036890">
    <property type="entry name" value="HATPase_C_sf"/>
</dbReference>
<dbReference type="NCBIfam" id="TIGR00229">
    <property type="entry name" value="sensory_box"/>
    <property type="match status" value="1"/>
</dbReference>
<dbReference type="Pfam" id="PF03707">
    <property type="entry name" value="MHYT"/>
    <property type="match status" value="3"/>
</dbReference>
<keyword evidence="7" id="KW-0677">Repeat</keyword>
<dbReference type="SMART" id="SM00911">
    <property type="entry name" value="HWE_HK"/>
    <property type="match status" value="1"/>
</dbReference>
<accession>A0A975C3K7</accession>
<dbReference type="PROSITE" id="PS50924">
    <property type="entry name" value="MHYT"/>
    <property type="match status" value="1"/>
</dbReference>
<evidence type="ECO:0000256" key="4">
    <source>
        <dbReference type="ARBA" id="ARBA00022630"/>
    </source>
</evidence>
<dbReference type="PANTHER" id="PTHR41523">
    <property type="entry name" value="TWO-COMPONENT SYSTEM SENSOR PROTEIN"/>
    <property type="match status" value="1"/>
</dbReference>
<keyword evidence="12" id="KW-1133">Transmembrane helix</keyword>
<dbReference type="PROSITE" id="PS50113">
    <property type="entry name" value="PAC"/>
    <property type="match status" value="1"/>
</dbReference>
<evidence type="ECO:0000256" key="2">
    <source>
        <dbReference type="ARBA" id="ARBA00012438"/>
    </source>
</evidence>
<evidence type="ECO:0000256" key="10">
    <source>
        <dbReference type="ARBA" id="ARBA00022840"/>
    </source>
</evidence>
<proteinExistence type="predicted"/>
<feature type="transmembrane region" description="Helical" evidence="12">
    <location>
        <begin position="164"/>
        <end position="183"/>
    </location>
</feature>
<protein>
    <recommendedName>
        <fullName evidence="2">histidine kinase</fullName>
        <ecNumber evidence="2">2.7.13.3</ecNumber>
    </recommendedName>
</protein>
<dbReference type="Gene3D" id="2.10.70.100">
    <property type="match status" value="1"/>
</dbReference>
<keyword evidence="12" id="KW-0472">Membrane</keyword>
<dbReference type="Pfam" id="PF07536">
    <property type="entry name" value="HWE_HK"/>
    <property type="match status" value="1"/>
</dbReference>
<dbReference type="AlphaFoldDB" id="A0A975C3K7"/>
<dbReference type="KEGG" id="bgoe:IFJ75_17195"/>
<reference evidence="15" key="1">
    <citation type="submission" date="2020-09" db="EMBL/GenBank/DDBJ databases">
        <title>Brevundimonas sp. LVF2 isolated from a puddle in Goettingen, Germany.</title>
        <authorList>
            <person name="Friedrich I."/>
            <person name="Klassen A."/>
            <person name="Hannes N."/>
            <person name="Schneider D."/>
            <person name="Hertel R."/>
            <person name="Daniel R."/>
        </authorList>
    </citation>
    <scope>NUCLEOTIDE SEQUENCE</scope>
    <source>
        <strain evidence="15">LVF2</strain>
    </source>
</reference>
<dbReference type="GO" id="GO:0005524">
    <property type="term" value="F:ATP binding"/>
    <property type="evidence" value="ECO:0007669"/>
    <property type="project" value="UniProtKB-KW"/>
</dbReference>
<dbReference type="SUPFAM" id="SSF55785">
    <property type="entry name" value="PYP-like sensor domain (PAS domain)"/>
    <property type="match status" value="1"/>
</dbReference>
<keyword evidence="4" id="KW-0285">Flavoprotein</keyword>
<keyword evidence="5" id="KW-0288">FMN</keyword>
<evidence type="ECO:0000256" key="1">
    <source>
        <dbReference type="ARBA" id="ARBA00000085"/>
    </source>
</evidence>
<dbReference type="InterPro" id="IPR035965">
    <property type="entry name" value="PAS-like_dom_sf"/>
</dbReference>
<keyword evidence="11" id="KW-0843">Virulence</keyword>
<keyword evidence="8" id="KW-0547">Nucleotide-binding</keyword>
<feature type="domain" description="MHYT" evidence="14">
    <location>
        <begin position="4"/>
        <end position="192"/>
    </location>
</feature>
<sequence length="556" mass="59237">MHHHGGVFLLLAYAVAVLAGWTALDLFQRIRGREGRDQTPWLAAAAVAMGGGIWAMHFIAMLGFDPGAPVRYDPGLTVLSFLLAVAGTAGAFFTASRDRLGAGRIPIAGAAMGTAIALMHYVGMAAMRTAATVGWRPGLIAFSIAIAIGASITALWAARRETSIGWRAAAAALLGLAVVGMHYTGMAALDLRPVAEVMDDSGAPPLAIAVSVAAVTAVILFIALAASMADDRARLVSVLAAADVGYWELNLKDRTFTLSARARELVGLADEDPTGAIEHPVWMNDDHLAARAQALEKAIAGEADYDVEYPIGTTGRWVQSKGSLVRTRSGRPLKLAGVVSDITDRRRAFEDLETSERRQKLLINELNHRVKNTLATIQSIAMLTARRTESVPEFSSLFEARLMALSETHNLLTATGWEQAMLRDMLGREMRPYSPDQFALDGPDVLFAPPQALAMGMIIHELATNAAKHGALSRQGGRVSVRWTAPDAAGRVTLDWIETGGPRVPKPERTGFGSRLIATSLKGDLGGAAELDYAPAGFRARLTFRPAPLRVEAGAA</sequence>
<dbReference type="InterPro" id="IPR013656">
    <property type="entry name" value="PAS_4"/>
</dbReference>
<dbReference type="Pfam" id="PF08448">
    <property type="entry name" value="PAS_4"/>
    <property type="match status" value="1"/>
</dbReference>
<name>A0A975C3K7_9CAUL</name>
<dbReference type="InterPro" id="IPR011102">
    <property type="entry name" value="Sig_transdc_His_kinase_HWE"/>
</dbReference>
<evidence type="ECO:0000256" key="11">
    <source>
        <dbReference type="ARBA" id="ARBA00023026"/>
    </source>
</evidence>
<evidence type="ECO:0000313" key="16">
    <source>
        <dbReference type="Proteomes" id="UP000663918"/>
    </source>
</evidence>
<dbReference type="Proteomes" id="UP000663918">
    <property type="component" value="Chromosome"/>
</dbReference>
<organism evidence="15 16">
    <name type="scientific">Brevundimonas goettingensis</name>
    <dbReference type="NCBI Taxonomy" id="2774190"/>
    <lineage>
        <taxon>Bacteria</taxon>
        <taxon>Pseudomonadati</taxon>
        <taxon>Pseudomonadota</taxon>
        <taxon>Alphaproteobacteria</taxon>
        <taxon>Caulobacterales</taxon>
        <taxon>Caulobacteraceae</taxon>
        <taxon>Brevundimonas</taxon>
    </lineage>
</organism>
<dbReference type="EC" id="2.7.13.3" evidence="2"/>
<keyword evidence="16" id="KW-1185">Reference proteome</keyword>
<gene>
    <name evidence="15" type="ORF">IFJ75_17195</name>
</gene>
<evidence type="ECO:0000256" key="6">
    <source>
        <dbReference type="ARBA" id="ARBA00022679"/>
    </source>
</evidence>
<dbReference type="InterPro" id="IPR000014">
    <property type="entry name" value="PAS"/>
</dbReference>
<evidence type="ECO:0000256" key="8">
    <source>
        <dbReference type="ARBA" id="ARBA00022741"/>
    </source>
</evidence>
<evidence type="ECO:0000259" key="14">
    <source>
        <dbReference type="PROSITE" id="PS50924"/>
    </source>
</evidence>
<dbReference type="GO" id="GO:0004673">
    <property type="term" value="F:protein histidine kinase activity"/>
    <property type="evidence" value="ECO:0007669"/>
    <property type="project" value="UniProtKB-EC"/>
</dbReference>
<dbReference type="EMBL" id="CP062222">
    <property type="protein sequence ID" value="QTC90937.1"/>
    <property type="molecule type" value="Genomic_DNA"/>
</dbReference>
<dbReference type="PANTHER" id="PTHR41523:SF7">
    <property type="entry name" value="HISTIDINE KINASE"/>
    <property type="match status" value="1"/>
</dbReference>
<evidence type="ECO:0000259" key="13">
    <source>
        <dbReference type="PROSITE" id="PS50113"/>
    </source>
</evidence>
<evidence type="ECO:0000256" key="3">
    <source>
        <dbReference type="ARBA" id="ARBA00022553"/>
    </source>
</evidence>
<dbReference type="InterPro" id="IPR000700">
    <property type="entry name" value="PAS-assoc_C"/>
</dbReference>
<dbReference type="InterPro" id="IPR005330">
    <property type="entry name" value="MHYT_dom"/>
</dbReference>